<dbReference type="RefSeq" id="WP_051186707.1">
    <property type="nucleotide sequence ID" value="NZ_QJKF01000001.1"/>
</dbReference>
<gene>
    <name evidence="1" type="ORF">DFR70_101258</name>
</gene>
<comment type="caution">
    <text evidence="1">The sequence shown here is derived from an EMBL/GenBank/DDBJ whole genome shotgun (WGS) entry which is preliminary data.</text>
</comment>
<dbReference type="GO" id="GO:0030638">
    <property type="term" value="P:polyketide metabolic process"/>
    <property type="evidence" value="ECO:0007669"/>
    <property type="project" value="InterPro"/>
</dbReference>
<evidence type="ECO:0000313" key="2">
    <source>
        <dbReference type="Proteomes" id="UP000247569"/>
    </source>
</evidence>
<dbReference type="SUPFAM" id="SSF54427">
    <property type="entry name" value="NTF2-like"/>
    <property type="match status" value="1"/>
</dbReference>
<proteinExistence type="predicted"/>
<reference evidence="1 2" key="1">
    <citation type="submission" date="2018-05" db="EMBL/GenBank/DDBJ databases">
        <title>Genomic Encyclopedia of Type Strains, Phase IV (KMG-IV): sequencing the most valuable type-strain genomes for metagenomic binning, comparative biology and taxonomic classification.</title>
        <authorList>
            <person name="Goeker M."/>
        </authorList>
    </citation>
    <scope>NUCLEOTIDE SEQUENCE [LARGE SCALE GENOMIC DNA]</scope>
    <source>
        <strain evidence="1 2">DSM 44704</strain>
    </source>
</reference>
<protein>
    <submittedName>
        <fullName evidence="1">SnoaL-like polyketide cyclase</fullName>
    </submittedName>
</protein>
<dbReference type="InterPro" id="IPR032710">
    <property type="entry name" value="NTF2-like_dom_sf"/>
</dbReference>
<keyword evidence="2" id="KW-1185">Reference proteome</keyword>
<name>A0A318KAC7_9NOCA</name>
<evidence type="ECO:0000313" key="1">
    <source>
        <dbReference type="EMBL" id="PXX70837.1"/>
    </source>
</evidence>
<accession>A0A318KAC7</accession>
<dbReference type="Proteomes" id="UP000247569">
    <property type="component" value="Unassembled WGS sequence"/>
</dbReference>
<dbReference type="InterPro" id="IPR009959">
    <property type="entry name" value="Cyclase_SnoaL-like"/>
</dbReference>
<dbReference type="EMBL" id="QJKF01000001">
    <property type="protein sequence ID" value="PXX70837.1"/>
    <property type="molecule type" value="Genomic_DNA"/>
</dbReference>
<dbReference type="OrthoDB" id="129343at2"/>
<sequence length="129" mass="14013">MTMDDAGEVVLRMQECFNTRQFDQADDLHTPDCFSHVLGATGFQAGKSAWRSLVAQFPGIRVVAEDVLVDRNKVAVRSSIEGIPVADDGPRPMMMEIFRIDNGRIAESWAVGQGLPYSVDTLASAPADG</sequence>
<dbReference type="Gene3D" id="3.10.450.50">
    <property type="match status" value="1"/>
</dbReference>
<organism evidence="1 2">
    <name type="scientific">Nocardia tenerifensis</name>
    <dbReference type="NCBI Taxonomy" id="228006"/>
    <lineage>
        <taxon>Bacteria</taxon>
        <taxon>Bacillati</taxon>
        <taxon>Actinomycetota</taxon>
        <taxon>Actinomycetes</taxon>
        <taxon>Mycobacteriales</taxon>
        <taxon>Nocardiaceae</taxon>
        <taxon>Nocardia</taxon>
    </lineage>
</organism>
<dbReference type="Pfam" id="PF07366">
    <property type="entry name" value="SnoaL"/>
    <property type="match status" value="1"/>
</dbReference>
<dbReference type="AlphaFoldDB" id="A0A318KAC7"/>